<evidence type="ECO:0000256" key="1">
    <source>
        <dbReference type="PIRSR" id="PIRSR602401-1"/>
    </source>
</evidence>
<feature type="transmembrane region" description="Helical" evidence="2">
    <location>
        <begin position="12"/>
        <end position="32"/>
    </location>
</feature>
<dbReference type="InterPro" id="IPR050121">
    <property type="entry name" value="Cytochrome_P450_monoxygenase"/>
</dbReference>
<keyword evidence="4" id="KW-1185">Reference proteome</keyword>
<proteinExistence type="predicted"/>
<evidence type="ECO:0000313" key="4">
    <source>
        <dbReference type="Proteomes" id="UP000192927"/>
    </source>
</evidence>
<reference evidence="4" key="1">
    <citation type="submission" date="2017-03" db="EMBL/GenBank/DDBJ databases">
        <authorList>
            <person name="Sharma R."/>
            <person name="Thines M."/>
        </authorList>
    </citation>
    <scope>NUCLEOTIDE SEQUENCE [LARGE SCALE GENOMIC DNA]</scope>
</reference>
<dbReference type="InterPro" id="IPR001128">
    <property type="entry name" value="Cyt_P450"/>
</dbReference>
<dbReference type="GO" id="GO:0020037">
    <property type="term" value="F:heme binding"/>
    <property type="evidence" value="ECO:0007669"/>
    <property type="project" value="InterPro"/>
</dbReference>
<dbReference type="GO" id="GO:0004497">
    <property type="term" value="F:monooxygenase activity"/>
    <property type="evidence" value="ECO:0007669"/>
    <property type="project" value="InterPro"/>
</dbReference>
<keyword evidence="2" id="KW-0472">Membrane</keyword>
<dbReference type="SUPFAM" id="SSF48264">
    <property type="entry name" value="Cytochrome P450"/>
    <property type="match status" value="1"/>
</dbReference>
<dbReference type="Gene3D" id="1.10.630.10">
    <property type="entry name" value="Cytochrome P450"/>
    <property type="match status" value="1"/>
</dbReference>
<keyword evidence="1" id="KW-0349">Heme</keyword>
<dbReference type="PANTHER" id="PTHR24305">
    <property type="entry name" value="CYTOCHROME P450"/>
    <property type="match status" value="1"/>
</dbReference>
<organism evidence="3 4">
    <name type="scientific">Lasallia pustulata</name>
    <dbReference type="NCBI Taxonomy" id="136370"/>
    <lineage>
        <taxon>Eukaryota</taxon>
        <taxon>Fungi</taxon>
        <taxon>Dikarya</taxon>
        <taxon>Ascomycota</taxon>
        <taxon>Pezizomycotina</taxon>
        <taxon>Lecanoromycetes</taxon>
        <taxon>OSLEUM clade</taxon>
        <taxon>Umbilicariomycetidae</taxon>
        <taxon>Umbilicariales</taxon>
        <taxon>Umbilicariaceae</taxon>
        <taxon>Lasallia</taxon>
    </lineage>
</organism>
<dbReference type="GO" id="GO:0005506">
    <property type="term" value="F:iron ion binding"/>
    <property type="evidence" value="ECO:0007669"/>
    <property type="project" value="InterPro"/>
</dbReference>
<dbReference type="EMBL" id="FWEW01002319">
    <property type="protein sequence ID" value="SLM38214.1"/>
    <property type="molecule type" value="Genomic_DNA"/>
</dbReference>
<evidence type="ECO:0000313" key="3">
    <source>
        <dbReference type="EMBL" id="SLM38214.1"/>
    </source>
</evidence>
<name>A0A1W5D510_9LECA</name>
<comment type="cofactor">
    <cofactor evidence="1">
        <name>heme</name>
        <dbReference type="ChEBI" id="CHEBI:30413"/>
    </cofactor>
</comment>
<dbReference type="Pfam" id="PF00067">
    <property type="entry name" value="p450"/>
    <property type="match status" value="1"/>
</dbReference>
<dbReference type="PRINTS" id="PR00463">
    <property type="entry name" value="EP450I"/>
</dbReference>
<feature type="binding site" description="axial binding residue" evidence="1">
    <location>
        <position position="453"/>
    </location>
    <ligand>
        <name>heme</name>
        <dbReference type="ChEBI" id="CHEBI:30413"/>
    </ligand>
    <ligandPart>
        <name>Fe</name>
        <dbReference type="ChEBI" id="CHEBI:18248"/>
    </ligandPart>
</feature>
<evidence type="ECO:0000256" key="2">
    <source>
        <dbReference type="SAM" id="Phobius"/>
    </source>
</evidence>
<keyword evidence="2" id="KW-0812">Transmembrane</keyword>
<sequence length="541" mass="60946">MLDLQRLTTTLWRGLLIALSCLALRLLAIWIYRLTFHPLAKYPGPWLAKVSDLYGAYHNARGQLHIETEKGHRRWGPLIRQGPDKLVFNSATALHDVYSSNEVQKSYGYTTMIPAPGAYNIFTAVDKGIHKHKRKVLSQGFSDQCVRAFEPKILDHIDIFLAKLVGSPERGSGDGEWSTPANMTDRCRHLGYDIMGEFGFGQSFELQLKDDNRFLIEAVTATTNKAGVYVQYPALANLKLEKLLYQRGLGMREKYLQLMSDLVRSRISKEKDAKNDLLYFLADAKDPETGLGFTEDEIWAESRFLLIAGADTTSTALTTAFFYLSAYPACYEKLAYEIRNTFSSGSEIRSGPKLAQCQYLRACIDESLRMSPPISGTLWREVCAGGHVIDNEYVPAGYDVGVNPYAVHHNEDCFPDSFTFKPERWIPSADNSEKDIERARRAFSVYSIGSRACAGRNMAYTELGDSIARTMWYSDFRRPEGPLGVVGAGAEGSREGRHRVKEFQLMEHLTCSHDGPFLQFCGRKGLTDELFHDRRAPPASY</sequence>
<keyword evidence="2" id="KW-1133">Transmembrane helix</keyword>
<protein>
    <submittedName>
        <fullName evidence="3">Cytochrome p450</fullName>
    </submittedName>
</protein>
<dbReference type="PRINTS" id="PR00385">
    <property type="entry name" value="P450"/>
</dbReference>
<dbReference type="CDD" id="cd11061">
    <property type="entry name" value="CYP67-like"/>
    <property type="match status" value="1"/>
</dbReference>
<dbReference type="InterPro" id="IPR036396">
    <property type="entry name" value="Cyt_P450_sf"/>
</dbReference>
<dbReference type="GO" id="GO:0016705">
    <property type="term" value="F:oxidoreductase activity, acting on paired donors, with incorporation or reduction of molecular oxygen"/>
    <property type="evidence" value="ECO:0007669"/>
    <property type="project" value="InterPro"/>
</dbReference>
<dbReference type="InterPro" id="IPR002401">
    <property type="entry name" value="Cyt_P450_E_grp-I"/>
</dbReference>
<keyword evidence="1" id="KW-0479">Metal-binding</keyword>
<accession>A0A1W5D510</accession>
<dbReference type="AlphaFoldDB" id="A0A1W5D510"/>
<dbReference type="Proteomes" id="UP000192927">
    <property type="component" value="Unassembled WGS sequence"/>
</dbReference>
<keyword evidence="1" id="KW-0408">Iron</keyword>
<dbReference type="PANTHER" id="PTHR24305:SF226">
    <property type="entry name" value="CYTOCHROME P450 MONOOXYGENASE"/>
    <property type="match status" value="1"/>
</dbReference>